<dbReference type="Proteomes" id="UP000427906">
    <property type="component" value="Chromosome"/>
</dbReference>
<dbReference type="AlphaFoldDB" id="A0A5K7YFN4"/>
<protein>
    <submittedName>
        <fullName evidence="4">Saccharopine dehydrogenase</fullName>
    </submittedName>
</protein>
<dbReference type="PANTHER" id="PTHR11133:SF22">
    <property type="entry name" value="ALPHA-AMINOADIPIC SEMIALDEHYDE SYNTHASE, MITOCHONDRIAL"/>
    <property type="match status" value="1"/>
</dbReference>
<dbReference type="InterPro" id="IPR051168">
    <property type="entry name" value="AASS"/>
</dbReference>
<feature type="domain" description="Saccharopine dehydrogenase-like C-terminal" evidence="3">
    <location>
        <begin position="125"/>
        <end position="380"/>
    </location>
</feature>
<evidence type="ECO:0000256" key="1">
    <source>
        <dbReference type="ARBA" id="ARBA00023002"/>
    </source>
</evidence>
<dbReference type="GO" id="GO:0016491">
    <property type="term" value="F:oxidoreductase activity"/>
    <property type="evidence" value="ECO:0007669"/>
    <property type="project" value="UniProtKB-KW"/>
</dbReference>
<evidence type="ECO:0000313" key="4">
    <source>
        <dbReference type="EMBL" id="BBO68342.1"/>
    </source>
</evidence>
<evidence type="ECO:0000259" key="2">
    <source>
        <dbReference type="Pfam" id="PF03435"/>
    </source>
</evidence>
<dbReference type="InterPro" id="IPR032095">
    <property type="entry name" value="Sacchrp_dh-like_C"/>
</dbReference>
<keyword evidence="1" id="KW-0560">Oxidoreductase</keyword>
<keyword evidence="5" id="KW-1185">Reference proteome</keyword>
<sequence>MKVLVLGGCGIQGKSAVLDLAGDGDVERVICADANMDGLQSVSPFIDMSKVRAESVDAGDADSLDRLFRQADVAIDLLPRQFLETVCRAAIRTGVGVVNTNYATPIAHLDETARSAGVTIMPECGLDPGIDLVLYGEARRRFDTLNLINSYCGGFPEQTACDNPLKYKVSWVFEGVLSATKRDSRIIREGRVIDIPGARQHDEAYVHEVAFPGLGTLEAIPNGNAVMFTDALGVTGTIRETGRYSLRWPGWSAFWRPLKQLGFLSEEPVSGLAGPVSPYQMMDKLVGPQIQYRRNEKDLVAMINIFEGLKDGRQVRMISRLLIERDLETGLMAMARGVGYPASIAARMIARGEIAEKGVLSPMTHIPYAAFIDALGSRGIVVEEEEIPLA</sequence>
<dbReference type="SUPFAM" id="SSF51735">
    <property type="entry name" value="NAD(P)-binding Rossmann-fold domains"/>
    <property type="match status" value="1"/>
</dbReference>
<dbReference type="InterPro" id="IPR005097">
    <property type="entry name" value="Sacchrp_dh_NADP-bd"/>
</dbReference>
<accession>A0A5K7YFN4</accession>
<gene>
    <name evidence="4" type="ORF">DSCA_22720</name>
</gene>
<name>A0A5K7YFN4_9BACT</name>
<dbReference type="Pfam" id="PF16653">
    <property type="entry name" value="Sacchrp_dh_C"/>
    <property type="match status" value="1"/>
</dbReference>
<dbReference type="Gene3D" id="3.30.360.10">
    <property type="entry name" value="Dihydrodipicolinate Reductase, domain 2"/>
    <property type="match status" value="1"/>
</dbReference>
<feature type="domain" description="Saccharopine dehydrogenase NADP binding" evidence="2">
    <location>
        <begin position="3"/>
        <end position="121"/>
    </location>
</feature>
<dbReference type="KEGG" id="dalk:DSCA_22720"/>
<dbReference type="Pfam" id="PF03435">
    <property type="entry name" value="Sacchrp_dh_NADP"/>
    <property type="match status" value="1"/>
</dbReference>
<dbReference type="EMBL" id="AP021874">
    <property type="protein sequence ID" value="BBO68342.1"/>
    <property type="molecule type" value="Genomic_DNA"/>
</dbReference>
<dbReference type="SUPFAM" id="SSF55347">
    <property type="entry name" value="Glyceraldehyde-3-phosphate dehydrogenase-like, C-terminal domain"/>
    <property type="match status" value="1"/>
</dbReference>
<proteinExistence type="predicted"/>
<evidence type="ECO:0000313" key="5">
    <source>
        <dbReference type="Proteomes" id="UP000427906"/>
    </source>
</evidence>
<evidence type="ECO:0000259" key="3">
    <source>
        <dbReference type="Pfam" id="PF16653"/>
    </source>
</evidence>
<organism evidence="4 5">
    <name type="scientific">Desulfosarcina alkanivorans</name>
    <dbReference type="NCBI Taxonomy" id="571177"/>
    <lineage>
        <taxon>Bacteria</taxon>
        <taxon>Pseudomonadati</taxon>
        <taxon>Thermodesulfobacteriota</taxon>
        <taxon>Desulfobacteria</taxon>
        <taxon>Desulfobacterales</taxon>
        <taxon>Desulfosarcinaceae</taxon>
        <taxon>Desulfosarcina</taxon>
    </lineage>
</organism>
<dbReference type="OrthoDB" id="9769367at2"/>
<dbReference type="Gene3D" id="3.40.50.720">
    <property type="entry name" value="NAD(P)-binding Rossmann-like Domain"/>
    <property type="match status" value="2"/>
</dbReference>
<dbReference type="PANTHER" id="PTHR11133">
    <property type="entry name" value="SACCHAROPINE DEHYDROGENASE"/>
    <property type="match status" value="1"/>
</dbReference>
<reference evidence="4 5" key="1">
    <citation type="submission" date="2019-11" db="EMBL/GenBank/DDBJ databases">
        <title>Comparative genomics of hydrocarbon-degrading Desulfosarcina strains.</title>
        <authorList>
            <person name="Watanabe M."/>
            <person name="Kojima H."/>
            <person name="Fukui M."/>
        </authorList>
    </citation>
    <scope>NUCLEOTIDE SEQUENCE [LARGE SCALE GENOMIC DNA]</scope>
    <source>
        <strain evidence="4 5">PL12</strain>
    </source>
</reference>
<dbReference type="InterPro" id="IPR036291">
    <property type="entry name" value="NAD(P)-bd_dom_sf"/>
</dbReference>
<dbReference type="RefSeq" id="WP_155316513.1">
    <property type="nucleotide sequence ID" value="NZ_AP021874.1"/>
</dbReference>